<name>A0ACC2HRQ6_9PLEO</name>
<organism evidence="1 2">
    <name type="scientific">Boeremia exigua</name>
    <dbReference type="NCBI Taxonomy" id="749465"/>
    <lineage>
        <taxon>Eukaryota</taxon>
        <taxon>Fungi</taxon>
        <taxon>Dikarya</taxon>
        <taxon>Ascomycota</taxon>
        <taxon>Pezizomycotina</taxon>
        <taxon>Dothideomycetes</taxon>
        <taxon>Pleosporomycetidae</taxon>
        <taxon>Pleosporales</taxon>
        <taxon>Pleosporineae</taxon>
        <taxon>Didymellaceae</taxon>
        <taxon>Boeremia</taxon>
    </lineage>
</organism>
<accession>A0ACC2HRQ6</accession>
<evidence type="ECO:0000313" key="2">
    <source>
        <dbReference type="Proteomes" id="UP001153331"/>
    </source>
</evidence>
<dbReference type="Proteomes" id="UP001153331">
    <property type="component" value="Unassembled WGS sequence"/>
</dbReference>
<evidence type="ECO:0000313" key="1">
    <source>
        <dbReference type="EMBL" id="KAJ8105530.1"/>
    </source>
</evidence>
<gene>
    <name evidence="1" type="ORF">OPT61_g10119</name>
</gene>
<keyword evidence="2" id="KW-1185">Reference proteome</keyword>
<dbReference type="EMBL" id="JAPHNI010001467">
    <property type="protein sequence ID" value="KAJ8105530.1"/>
    <property type="molecule type" value="Genomic_DNA"/>
</dbReference>
<proteinExistence type="predicted"/>
<comment type="caution">
    <text evidence="1">The sequence shown here is derived from an EMBL/GenBank/DDBJ whole genome shotgun (WGS) entry which is preliminary data.</text>
</comment>
<protein>
    <submittedName>
        <fullName evidence="1">Uncharacterized protein</fullName>
    </submittedName>
</protein>
<reference evidence="1" key="1">
    <citation type="submission" date="2022-11" db="EMBL/GenBank/DDBJ databases">
        <title>Genome Sequence of Boeremia exigua.</title>
        <authorList>
            <person name="Buettner E."/>
        </authorList>
    </citation>
    <scope>NUCLEOTIDE SEQUENCE</scope>
    <source>
        <strain evidence="1">CU02</strain>
    </source>
</reference>
<sequence length="691" mass="77364">MQPAFRQLAPAPSGGNPEPSGSEPRKRKKARLACNHCRLKRIGCDGVRPACARCQRARVACVYLSDDIEATPTMALKSEVESLRQRLQEHNDFLENFLTAPEEDALNMIRRLRSSNASAVLSSYQGRAEPSQLSEPALALPWSFECELAMRHPIAYPVLAPPSPSSLASISLVGESTQTTPSATTSPSPTASYIYCDPRLEMLKVRYWTRIDIDDGLAARAISHFLVTDHPMLGFFDADLFVQDLVDECLNFCTSFLFHSVMSLACQSYSAEDLRTVPLSVAFMDEALKLWHAERLADSTPTLAALNCLSVAASWHGRSELGNHQLAADARAMAIRMQLLDVPPAASIDCVHNLTQEMRDQAHVAWGSYAWQSSNAIFFPKPPIKYPPNFPIPGDMFDMWNTEPTHPPQYTRYTFTAVSRFWVIVQEILAVYNMQDESPLVDRAIPAFAESKYLRLLAWADALPKEPSNDTNCASHVYLLQYIYSCDLLNMANPSSSLYHTAVLTLFRPFSAPPNIIQLRSFSSPDSTSHSVFSASVKQLKRIVYAYRTHVPRHLARSIIFSPAVLHLSSIIVHHADTDASWKYYFRLCFEYCKDAYVCYRVFAGIVPAHLSLALQAGAITAQEARLLKDEFMAVGRHHRAADEVLTDSYVDFQKAIRKADGATMYELVEKLEELMAFEDFLHGFGDIDEL</sequence>